<protein>
    <recommendedName>
        <fullName evidence="3">DUF5979 domain-containing protein</fullName>
    </recommendedName>
</protein>
<reference evidence="4 5" key="1">
    <citation type="submission" date="2016-10" db="EMBL/GenBank/DDBJ databases">
        <authorList>
            <person name="de Groot N.N."/>
        </authorList>
    </citation>
    <scope>NUCLEOTIDE SEQUENCE [LARGE SCALE GENOMIC DNA]</scope>
    <source>
        <strain evidence="4 5">DSM 45434</strain>
    </source>
</reference>
<evidence type="ECO:0000313" key="5">
    <source>
        <dbReference type="Proteomes" id="UP000182237"/>
    </source>
</evidence>
<feature type="transmembrane region" description="Helical" evidence="2">
    <location>
        <begin position="1715"/>
        <end position="1734"/>
    </location>
</feature>
<dbReference type="EMBL" id="LT629765">
    <property type="protein sequence ID" value="SDR68855.1"/>
    <property type="molecule type" value="Genomic_DNA"/>
</dbReference>
<keyword evidence="2" id="KW-0472">Membrane</keyword>
<feature type="domain" description="DUF5979" evidence="3">
    <location>
        <begin position="251"/>
        <end position="374"/>
    </location>
</feature>
<dbReference type="eggNOG" id="COG3170">
    <property type="taxonomic scope" value="Bacteria"/>
</dbReference>
<dbReference type="OrthoDB" id="4386102at2"/>
<keyword evidence="5" id="KW-1185">Reference proteome</keyword>
<dbReference type="RefSeq" id="WP_083337230.1">
    <property type="nucleotide sequence ID" value="NZ_LT629765.1"/>
</dbReference>
<keyword evidence="2" id="KW-0812">Transmembrane</keyword>
<organism evidence="4 5">
    <name type="scientific">Corynebacterium timonense</name>
    <dbReference type="NCBI Taxonomy" id="441500"/>
    <lineage>
        <taxon>Bacteria</taxon>
        <taxon>Bacillati</taxon>
        <taxon>Actinomycetota</taxon>
        <taxon>Actinomycetes</taxon>
        <taxon>Mycobacteriales</taxon>
        <taxon>Corynebacteriaceae</taxon>
        <taxon>Corynebacterium</taxon>
    </lineage>
</organism>
<feature type="region of interest" description="Disordered" evidence="1">
    <location>
        <begin position="323"/>
        <end position="358"/>
    </location>
</feature>
<evidence type="ECO:0000256" key="2">
    <source>
        <dbReference type="SAM" id="Phobius"/>
    </source>
</evidence>
<sequence length="1747" mass="185386">MRITPNGYQEACSSRNPHSDTMFGPGNFRSAIQWYYATSNFRDFVCRIPGAIVGDPPARPGTWVYERLNPTGLRIALAGSRGEPQAFAMGINLSRASVPSAPVSVDSQVFEQRQTGQVTAFRPSDFQVFARQGGTDTRIDAAPGTTGAYIRGRNADGSYAGSVVYRSTATGPQAGLATRRYEPTWTCTLADANSTALTRTFTAGTEPGDMPVKVNNSANGTSSEVVVTDPSGRVPSCTVQWKTRFQPSTLNLRKTVTGNAENFNELQRRTFTLSYACADLAVSGVAVTQAYPGIALTGSVQVERGTTRTVITLPKGANCTVREDTASARPPAGTTLDVQWNQPPTAPAEAPNGGSATHQVQLQDTNTAHAYNQYTYGTGTLVLSKEILGQPVEDGFQLSSYSFEIICAATNAAPWRATISMTRSGSRVSGSTEVSGIPVGQDCTVRPLTDLEGAQRTQIAFAGREVTVDGAPVPVDPSANYSYHFTLPVREASRSEMHFRTRYQYVVRDVSVTKVIDGPASGSGDLAGKTYAVHYRCEAPTGRIVEGTVHVGGESADAVIQEVPVGSQCAMWEDNPGDTQNTVFAGAQLRATDANDVLTVVDNADGRTTPVLTVWPSQQGERNLVTVVNTYDYKLGTVAVAKVVRNSASTPAPNSYTIRFNCGVRNIGSQVVVLEGSAQVSAGGRVVLSASTPAANDQSGAMGVPYGNTCTFTEDPPQYGAALVMSTDVAEKNLTVAAPESTVTVTNVFTPAGEGLTVVQSLGGVGALIPENGMSYRLTCRAAATPESPLPQSKTYTFSLTNTQTYHVPAEELSLGSECVLTEEPVDDLHRVNYNGTTYEINREVTLASADSDNIALGVPFTVGESTVLGVSAVYSYKLSTVTTIKSVTFDQATEQYISEERKQVKRERQFPITLACTNPDGSDGVRISTTIMNGQRLSQGGIPEGAECVGSEGATTTAVGIELRTRIGLNTDEGATVSEGNSITFTARAGDDLIQLENNYARRLTDITLEKIAVLPGDVRGHYADSGQDLQQQLHEHSFDLVCRDPYTGDTADLHTATQPIKGEGTTTFTGVPVGADCFLSGDKFGPLHLTMKEGDQNLEAYLRPEEVDWVVDRAGGNVTRDVDLDDGITQSPLIQTTDRAADNHVTLTNRYGYEYSTVRLDKTVKASEEDLALLSQDSRFYFAAQCRAIGYRTDTIGVGDAVIPGSLGRGDFDASGRYSSPAAEVPAGSLCTFQEATVVGLPPELKLTVTSGSNEDVEPKRPRVATGRAPAPGASEPTVFTFTNTFERRTSPVGLILRQSGYLVGAAPEGYTAAVTCGAEETRRTYPLESVIEGVLPTTDGTVLADTTLALPVGVECHITFENSPALAARGEVEVVRGDRRPYLRFASWNGTTYSGSSTPLVDVPIDDVPAKTYDTTFTVPGDAPSTSTTFVVGAEFHHPRATYDVRFTKESVGAEGEGMTFAFRHACDAEEEEFTLKAGRSFLIRDVPVNRPCVVTEVDNGNHNVDPALSIDDMGARIGGSSADPENRRVVFTPLAANANDTSRAGADWAVSVLNSFPGIAVTKKIPGTPVSAVTGAVADRAILADDATSFTVTYTVANTGVFDAELAAIADPSLAGYTVASDTGSALVGAEGAIPAEVCPLTTIAPNETYTCTFSVDISAEPTDRTFSYYGEVGVAAYSNGQKVVATDGYGALRLTGILGGLLPDTGMQTLAWLLGIGLLLFGYGAWRFLRRDEVKGGSHAMR</sequence>
<feature type="region of interest" description="Disordered" evidence="1">
    <location>
        <begin position="1251"/>
        <end position="1278"/>
    </location>
</feature>
<keyword evidence="2" id="KW-1133">Transmembrane helix</keyword>
<dbReference type="Pfam" id="PF19407">
    <property type="entry name" value="DUF5979"/>
    <property type="match status" value="7"/>
</dbReference>
<feature type="compositionally biased region" description="Polar residues" evidence="1">
    <location>
        <begin position="214"/>
        <end position="225"/>
    </location>
</feature>
<dbReference type="InterPro" id="IPR046022">
    <property type="entry name" value="DUF5979"/>
</dbReference>
<feature type="domain" description="DUF5979" evidence="3">
    <location>
        <begin position="1161"/>
        <end position="1289"/>
    </location>
</feature>
<feature type="domain" description="DUF5979" evidence="3">
    <location>
        <begin position="906"/>
        <end position="985"/>
    </location>
</feature>
<feature type="region of interest" description="Disordered" evidence="1">
    <location>
        <begin position="205"/>
        <end position="229"/>
    </location>
</feature>
<evidence type="ECO:0000259" key="3">
    <source>
        <dbReference type="Pfam" id="PF19407"/>
    </source>
</evidence>
<accession>A0A1H1L4B5</accession>
<feature type="domain" description="DUF5979" evidence="3">
    <location>
        <begin position="1450"/>
        <end position="1525"/>
    </location>
</feature>
<gene>
    <name evidence="4" type="ORF">SAMN04488539_0038</name>
</gene>
<name>A0A1H1L4B5_9CORY</name>
<proteinExistence type="predicted"/>
<feature type="domain" description="DUF5979" evidence="3">
    <location>
        <begin position="382"/>
        <end position="481"/>
    </location>
</feature>
<feature type="domain" description="DUF5979" evidence="3">
    <location>
        <begin position="639"/>
        <end position="750"/>
    </location>
</feature>
<feature type="domain" description="DUF5979" evidence="3">
    <location>
        <begin position="510"/>
        <end position="632"/>
    </location>
</feature>
<dbReference type="Proteomes" id="UP000182237">
    <property type="component" value="Chromosome I"/>
</dbReference>
<evidence type="ECO:0000256" key="1">
    <source>
        <dbReference type="SAM" id="MobiDB-lite"/>
    </source>
</evidence>
<evidence type="ECO:0000313" key="4">
    <source>
        <dbReference type="EMBL" id="SDR68855.1"/>
    </source>
</evidence>
<dbReference type="STRING" id="1203190.GCA_000312345_02399"/>